<accession>A0AA35ZD25</accession>
<keyword evidence="2" id="KW-1185">Reference proteome</keyword>
<reference evidence="1" key="1">
    <citation type="submission" date="2023-04" db="EMBL/GenBank/DDBJ databases">
        <authorList>
            <person name="Vijverberg K."/>
            <person name="Xiong W."/>
            <person name="Schranz E."/>
        </authorList>
    </citation>
    <scope>NUCLEOTIDE SEQUENCE</scope>
</reference>
<evidence type="ECO:0000313" key="2">
    <source>
        <dbReference type="Proteomes" id="UP001177003"/>
    </source>
</evidence>
<dbReference type="PANTHER" id="PTHR34835">
    <property type="entry name" value="OS07G0283600 PROTEIN-RELATED"/>
    <property type="match status" value="1"/>
</dbReference>
<evidence type="ECO:0000313" key="1">
    <source>
        <dbReference type="EMBL" id="CAI9290325.1"/>
    </source>
</evidence>
<name>A0AA35ZD25_LACSI</name>
<gene>
    <name evidence="1" type="ORF">LSALG_LOCUS29522</name>
</gene>
<dbReference type="Proteomes" id="UP001177003">
    <property type="component" value="Chromosome 6"/>
</dbReference>
<protein>
    <submittedName>
        <fullName evidence="1">Uncharacterized protein</fullName>
    </submittedName>
</protein>
<dbReference type="PANTHER" id="PTHR34835:SF90">
    <property type="entry name" value="AMINOTRANSFERASE-LIKE PLANT MOBILE DOMAIN-CONTAINING PROTEIN"/>
    <property type="match status" value="1"/>
</dbReference>
<sequence>MFAFKAILDASSSRKRANTQRKKKKVLQMESEGNINRNLNSVDNPIEIEDDEESDDDCSVDHLLFQKKLIDEDMKKTIEIHSSGSVKIEKDDEEIPDDFFVSDIKNPIQIHSSGSSKIKKDHEEIFDSVLYNIHSQGGNFDEGENDFSSDSDYEEASIKGFKKFIVKSDRKVIKKKAGKSGNVKSLYARVSLNSLYGAVNSMNQIQKDCVRRIGFGSLLDMKTQSIPTKLCYFVVDSFDHEEMVIKSDVGNIAVTREEVNKVLGLPLGVEQISCLGVRGNEDWFEMWKEQFKKPLSLVVPSDLVVKIVERSEADMLLYVDRIKCKEMSIVRRYPVINFWTSEQLKFRESKELANGGFGNGVDAEKGDEELESGYILDIQSDIQWAVSDLSKKVEMALQKHANHQIFHFYRGKLEQLVFDISKFQQSDFKNDSRSDSLSRKITFEDKSFTYKEMGKGFYRKNNGRLYGENDERDNFMNEDVPSFDLGIESEMCTPKKGCLSSGIEIQDKSKSSVVFESPVNLIGNKVDVPSYLSKRVESQPDKKSRPKRNQMLPQVRRSPFVIRAVDIESNLTREENIISNWVFSLCQDPM</sequence>
<dbReference type="EMBL" id="OX465082">
    <property type="protein sequence ID" value="CAI9290325.1"/>
    <property type="molecule type" value="Genomic_DNA"/>
</dbReference>
<dbReference type="AlphaFoldDB" id="A0AA35ZD25"/>
<proteinExistence type="predicted"/>
<organism evidence="1 2">
    <name type="scientific">Lactuca saligna</name>
    <name type="common">Willowleaf lettuce</name>
    <dbReference type="NCBI Taxonomy" id="75948"/>
    <lineage>
        <taxon>Eukaryota</taxon>
        <taxon>Viridiplantae</taxon>
        <taxon>Streptophyta</taxon>
        <taxon>Embryophyta</taxon>
        <taxon>Tracheophyta</taxon>
        <taxon>Spermatophyta</taxon>
        <taxon>Magnoliopsida</taxon>
        <taxon>eudicotyledons</taxon>
        <taxon>Gunneridae</taxon>
        <taxon>Pentapetalae</taxon>
        <taxon>asterids</taxon>
        <taxon>campanulids</taxon>
        <taxon>Asterales</taxon>
        <taxon>Asteraceae</taxon>
        <taxon>Cichorioideae</taxon>
        <taxon>Cichorieae</taxon>
        <taxon>Lactucinae</taxon>
        <taxon>Lactuca</taxon>
    </lineage>
</organism>